<dbReference type="Gene3D" id="3.30.40.250">
    <property type="match status" value="1"/>
</dbReference>
<organism evidence="2 3">
    <name type="scientific">Variibacter gotjawalensis</name>
    <dbReference type="NCBI Taxonomy" id="1333996"/>
    <lineage>
        <taxon>Bacteria</taxon>
        <taxon>Pseudomonadati</taxon>
        <taxon>Pseudomonadota</taxon>
        <taxon>Alphaproteobacteria</taxon>
        <taxon>Hyphomicrobiales</taxon>
        <taxon>Nitrobacteraceae</taxon>
        <taxon>Variibacter</taxon>
    </lineage>
</organism>
<dbReference type="PROSITE" id="PS51664">
    <property type="entry name" value="YCAO"/>
    <property type="match status" value="1"/>
</dbReference>
<dbReference type="OrthoDB" id="109999at2"/>
<feature type="domain" description="YcaO" evidence="1">
    <location>
        <begin position="68"/>
        <end position="395"/>
    </location>
</feature>
<dbReference type="InterPro" id="IPR003776">
    <property type="entry name" value="YcaO-like_dom"/>
</dbReference>
<reference evidence="2 3" key="1">
    <citation type="submission" date="2015-08" db="EMBL/GenBank/DDBJ databases">
        <title>Investigation of the bacterial diversity of lava forest soil.</title>
        <authorList>
            <person name="Lee J.S."/>
        </authorList>
    </citation>
    <scope>NUCLEOTIDE SEQUENCE [LARGE SCALE GENOMIC DNA]</scope>
    <source>
        <strain evidence="2 3">GJW-30</strain>
    </source>
</reference>
<evidence type="ECO:0000313" key="2">
    <source>
        <dbReference type="EMBL" id="BAT61471.1"/>
    </source>
</evidence>
<dbReference type="Gene3D" id="3.30.160.660">
    <property type="match status" value="1"/>
</dbReference>
<keyword evidence="3" id="KW-1185">Reference proteome</keyword>
<dbReference type="Proteomes" id="UP000236884">
    <property type="component" value="Chromosome"/>
</dbReference>
<evidence type="ECO:0000259" key="1">
    <source>
        <dbReference type="PROSITE" id="PS51664"/>
    </source>
</evidence>
<dbReference type="PANTHER" id="PTHR37809:SF1">
    <property type="entry name" value="RIBOSOMAL PROTEIN S12 METHYLTHIOTRANSFERASE ACCESSORY FACTOR YCAO"/>
    <property type="match status" value="1"/>
</dbReference>
<dbReference type="EMBL" id="AP014946">
    <property type="protein sequence ID" value="BAT61471.1"/>
    <property type="molecule type" value="Genomic_DNA"/>
</dbReference>
<name>A0A0S3PZX1_9BRAD</name>
<sequence length="395" mass="41595">MAIASLDIDLTEGEGAQLAAAVVRADPALAQAQKLLTRTFLLRSDWAPGLCFVGAQATYGNQNFSVGGGGLSIERATASCLGEAAERVSQIERPGDVLHRGSDARVLDSTRGLIELIAPEVASHDADWIAGVDLHGQTNKVPADWCLRRAEDGPLRAPRTALSTGCAAGPSKQAATIRGLLELIERDAAALWWSGARKPAAVPTSDRIEGIIRDLRGSASGRKTWLLDISSDIAIPVVAALACDAEQRNLAVGIAARCTFEAAGTAALVELCQMELGLQLARLKADRRGPLTDDDERHLARGRINVASEARLNGVAQCNMRSAVPGLDELAHIITALDAQHIEATIVDLTRPDIGVPTVKTIAPRLQPLPSGFLTPRLAAALQAGGTWPPAIPLH</sequence>
<dbReference type="KEGG" id="vgo:GJW-30_1_04028"/>
<dbReference type="PANTHER" id="PTHR37809">
    <property type="entry name" value="RIBOSOMAL PROTEIN S12 METHYLTHIOTRANSFERASE ACCESSORY FACTOR YCAO"/>
    <property type="match status" value="1"/>
</dbReference>
<accession>A0A0S3PZX1</accession>
<gene>
    <name evidence="2" type="ORF">GJW-30_1_04028</name>
</gene>
<proteinExistence type="predicted"/>
<dbReference type="RefSeq" id="WP_096358164.1">
    <property type="nucleotide sequence ID" value="NZ_AP014946.1"/>
</dbReference>
<dbReference type="AlphaFoldDB" id="A0A0S3PZX1"/>
<dbReference type="Pfam" id="PF02624">
    <property type="entry name" value="YcaO"/>
    <property type="match status" value="1"/>
</dbReference>
<protein>
    <submittedName>
        <fullName evidence="2">YcaO-like family protein</fullName>
    </submittedName>
</protein>
<evidence type="ECO:0000313" key="3">
    <source>
        <dbReference type="Proteomes" id="UP000236884"/>
    </source>
</evidence>
<dbReference type="Gene3D" id="3.30.1330.230">
    <property type="match status" value="1"/>
</dbReference>